<keyword evidence="3" id="KW-1185">Reference proteome</keyword>
<feature type="region of interest" description="Disordered" evidence="1">
    <location>
        <begin position="36"/>
        <end position="57"/>
    </location>
</feature>
<proteinExistence type="predicted"/>
<sequence length="90" mass="9570">MAAFLNEKESLIMRSIPLKAALAAMIVAIPLTGAFAASSHGGRDGDHGRNDGRGSSEYGDFSQNGWFDGINSFRAHPTAGKNLLQQFMGD</sequence>
<dbReference type="Proteomes" id="UP001597349">
    <property type="component" value="Unassembled WGS sequence"/>
</dbReference>
<protein>
    <submittedName>
        <fullName evidence="2">Uncharacterized protein</fullName>
    </submittedName>
</protein>
<dbReference type="RefSeq" id="WP_379021684.1">
    <property type="nucleotide sequence ID" value="NZ_JBHUGY010000031.1"/>
</dbReference>
<organism evidence="2 3">
    <name type="scientific">Mesorhizobium calcicola</name>
    <dbReference type="NCBI Taxonomy" id="1300310"/>
    <lineage>
        <taxon>Bacteria</taxon>
        <taxon>Pseudomonadati</taxon>
        <taxon>Pseudomonadota</taxon>
        <taxon>Alphaproteobacteria</taxon>
        <taxon>Hyphomicrobiales</taxon>
        <taxon>Phyllobacteriaceae</taxon>
        <taxon>Mesorhizobium</taxon>
    </lineage>
</organism>
<comment type="caution">
    <text evidence="2">The sequence shown here is derived from an EMBL/GenBank/DDBJ whole genome shotgun (WGS) entry which is preliminary data.</text>
</comment>
<evidence type="ECO:0000313" key="3">
    <source>
        <dbReference type="Proteomes" id="UP001597349"/>
    </source>
</evidence>
<evidence type="ECO:0000256" key="1">
    <source>
        <dbReference type="SAM" id="MobiDB-lite"/>
    </source>
</evidence>
<feature type="compositionally biased region" description="Basic and acidic residues" evidence="1">
    <location>
        <begin position="41"/>
        <end position="54"/>
    </location>
</feature>
<name>A0ABW4WIV8_9HYPH</name>
<reference evidence="3" key="1">
    <citation type="journal article" date="2019" name="Int. J. Syst. Evol. Microbiol.">
        <title>The Global Catalogue of Microorganisms (GCM) 10K type strain sequencing project: providing services to taxonomists for standard genome sequencing and annotation.</title>
        <authorList>
            <consortium name="The Broad Institute Genomics Platform"/>
            <consortium name="The Broad Institute Genome Sequencing Center for Infectious Disease"/>
            <person name="Wu L."/>
            <person name="Ma J."/>
        </authorList>
    </citation>
    <scope>NUCLEOTIDE SEQUENCE [LARGE SCALE GENOMIC DNA]</scope>
    <source>
        <strain evidence="3">CGMCC 1.16226</strain>
    </source>
</reference>
<evidence type="ECO:0000313" key="2">
    <source>
        <dbReference type="EMBL" id="MFD2055447.1"/>
    </source>
</evidence>
<dbReference type="EMBL" id="JBHUGY010000031">
    <property type="protein sequence ID" value="MFD2055447.1"/>
    <property type="molecule type" value="Genomic_DNA"/>
</dbReference>
<gene>
    <name evidence="2" type="ORF">ACFSQT_21005</name>
</gene>
<accession>A0ABW4WIV8</accession>